<keyword evidence="2" id="KW-1185">Reference proteome</keyword>
<name>A0ABW4PWK7_9MICO</name>
<proteinExistence type="predicted"/>
<evidence type="ECO:0000313" key="2">
    <source>
        <dbReference type="Proteomes" id="UP001597280"/>
    </source>
</evidence>
<dbReference type="EMBL" id="JBHUFL010000002">
    <property type="protein sequence ID" value="MFD1835106.1"/>
    <property type="molecule type" value="Genomic_DNA"/>
</dbReference>
<sequence length="97" mass="10728">MTSPAQRVHDATHRLLELLEAGESTTEEAMAVRGELALATAETGHLEDAWYQAEELVKDAQRRSGGDPDHPAIAEARAVRDEVERIAIARDRERNPT</sequence>
<protein>
    <recommendedName>
        <fullName evidence="3">Tetratricopeptide repeat protein</fullName>
    </recommendedName>
</protein>
<evidence type="ECO:0000313" key="1">
    <source>
        <dbReference type="EMBL" id="MFD1835106.1"/>
    </source>
</evidence>
<comment type="caution">
    <text evidence="1">The sequence shown here is derived from an EMBL/GenBank/DDBJ whole genome shotgun (WGS) entry which is preliminary data.</text>
</comment>
<evidence type="ECO:0008006" key="3">
    <source>
        <dbReference type="Google" id="ProtNLM"/>
    </source>
</evidence>
<accession>A0ABW4PWK7</accession>
<gene>
    <name evidence="1" type="ORF">ACFSDA_08445</name>
</gene>
<dbReference type="RefSeq" id="WP_137769848.1">
    <property type="nucleotide sequence ID" value="NZ_BAAAIS010000002.1"/>
</dbReference>
<reference evidence="2" key="1">
    <citation type="journal article" date="2019" name="Int. J. Syst. Evol. Microbiol.">
        <title>The Global Catalogue of Microorganisms (GCM) 10K type strain sequencing project: providing services to taxonomists for standard genome sequencing and annotation.</title>
        <authorList>
            <consortium name="The Broad Institute Genomics Platform"/>
            <consortium name="The Broad Institute Genome Sequencing Center for Infectious Disease"/>
            <person name="Wu L."/>
            <person name="Ma J."/>
        </authorList>
    </citation>
    <scope>NUCLEOTIDE SEQUENCE [LARGE SCALE GENOMIC DNA]</scope>
    <source>
        <strain evidence="2">JCM 11650</strain>
    </source>
</reference>
<organism evidence="1 2">
    <name type="scientific">Brachybacterium rhamnosum</name>
    <dbReference type="NCBI Taxonomy" id="173361"/>
    <lineage>
        <taxon>Bacteria</taxon>
        <taxon>Bacillati</taxon>
        <taxon>Actinomycetota</taxon>
        <taxon>Actinomycetes</taxon>
        <taxon>Micrococcales</taxon>
        <taxon>Dermabacteraceae</taxon>
        <taxon>Brachybacterium</taxon>
    </lineage>
</organism>
<dbReference type="Proteomes" id="UP001597280">
    <property type="component" value="Unassembled WGS sequence"/>
</dbReference>